<proteinExistence type="inferred from homology"/>
<gene>
    <name evidence="8" type="primary">dapF</name>
    <name evidence="10" type="ORF">Ami3637_03065</name>
</gene>
<evidence type="ECO:0000256" key="8">
    <source>
        <dbReference type="HAMAP-Rule" id="MF_00197"/>
    </source>
</evidence>
<dbReference type="EMBL" id="CP047591">
    <property type="protein sequence ID" value="QHI71496.1"/>
    <property type="molecule type" value="Genomic_DNA"/>
</dbReference>
<feature type="active site" evidence="9">
    <location>
        <position position="74"/>
    </location>
</feature>
<feature type="binding site" evidence="8">
    <location>
        <position position="65"/>
    </location>
    <ligand>
        <name>substrate</name>
    </ligand>
</feature>
<evidence type="ECO:0000256" key="3">
    <source>
        <dbReference type="ARBA" id="ARBA00013080"/>
    </source>
</evidence>
<dbReference type="HAMAP" id="MF_00197">
    <property type="entry name" value="DAP_epimerase"/>
    <property type="match status" value="1"/>
</dbReference>
<dbReference type="PROSITE" id="PS01326">
    <property type="entry name" value="DAP_EPIMERASE"/>
    <property type="match status" value="1"/>
</dbReference>
<evidence type="ECO:0000256" key="7">
    <source>
        <dbReference type="ARBA" id="ARBA00051712"/>
    </source>
</evidence>
<evidence type="ECO:0000256" key="9">
    <source>
        <dbReference type="PROSITE-ProRule" id="PRU10125"/>
    </source>
</evidence>
<feature type="site" description="Could be important to modulate the pK values of the two catalytic cysteine residues" evidence="8">
    <location>
        <position position="203"/>
    </location>
</feature>
<feature type="binding site" evidence="8">
    <location>
        <begin position="203"/>
        <end position="204"/>
    </location>
    <ligand>
        <name>substrate</name>
    </ligand>
</feature>
<evidence type="ECO:0000256" key="6">
    <source>
        <dbReference type="ARBA" id="ARBA00023235"/>
    </source>
</evidence>
<accession>A0A6P1MIS1</accession>
<comment type="caution">
    <text evidence="8">Lacks conserved residue(s) required for the propagation of feature annotation.</text>
</comment>
<comment type="function">
    <text evidence="8">Catalyzes the stereoinversion of LL-2,6-diaminopimelate (L,L-DAP) to meso-diaminopimelate (meso-DAP), a precursor of L-lysine and an essential component of the bacterial peptidoglycan.</text>
</comment>
<keyword evidence="6 8" id="KW-0413">Isomerase</keyword>
<evidence type="ECO:0000256" key="4">
    <source>
        <dbReference type="ARBA" id="ARBA00022605"/>
    </source>
</evidence>
<feature type="binding site" evidence="8">
    <location>
        <begin position="214"/>
        <end position="215"/>
    </location>
    <ligand>
        <name>substrate</name>
    </ligand>
</feature>
<dbReference type="KEGG" id="amic:Ami3637_03065"/>
<keyword evidence="4 8" id="KW-0028">Amino-acid biosynthesis</keyword>
<comment type="subunit">
    <text evidence="8">Homodimer.</text>
</comment>
<dbReference type="Proteomes" id="UP000463883">
    <property type="component" value="Chromosome"/>
</dbReference>
<dbReference type="PANTHER" id="PTHR31689">
    <property type="entry name" value="DIAMINOPIMELATE EPIMERASE, CHLOROPLASTIC"/>
    <property type="match status" value="1"/>
</dbReference>
<comment type="subcellular location">
    <subcellularLocation>
        <location evidence="8">Cytoplasm</location>
    </subcellularLocation>
</comment>
<organism evidence="10 11">
    <name type="scientific">Aminipila terrae</name>
    <dbReference type="NCBI Taxonomy" id="2697030"/>
    <lineage>
        <taxon>Bacteria</taxon>
        <taxon>Bacillati</taxon>
        <taxon>Bacillota</taxon>
        <taxon>Clostridia</taxon>
        <taxon>Peptostreptococcales</taxon>
        <taxon>Anaerovoracaceae</taxon>
        <taxon>Aminipila</taxon>
    </lineage>
</organism>
<sequence length="280" mass="31100">MKFAKMQGTGNDFIIVNNIELNIPVEKFPEIAKRVCTRRISVGGDALMVVDKPQHAGDFQMRFYNSDGTLGEMCGNGARCIARYAYENKIAGGSMVIETLAGDVPAWRINKRKYKIRLNNPEIIKLDETLSIDGTAYEYSYIELGNPGLPHAVVKINGLCDFDEKKLFQLGRKIRYYHDFPKGVNVNFYEIMKENDVRLKTFERGVEDFTLACGTGSGSTAVVLSLKGVIDKGKPVNLHVPGGILSVHVELNESKVENLYLTGDTNIVAIGEVMDEDLVL</sequence>
<feature type="site" description="Could be important to modulate the pK values of the two catalytic cysteine residues" evidence="8">
    <location>
        <position position="151"/>
    </location>
</feature>
<evidence type="ECO:0000256" key="1">
    <source>
        <dbReference type="ARBA" id="ARBA00005196"/>
    </source>
</evidence>
<dbReference type="SUPFAM" id="SSF54506">
    <property type="entry name" value="Diaminopimelate epimerase-like"/>
    <property type="match status" value="2"/>
</dbReference>
<evidence type="ECO:0000256" key="2">
    <source>
        <dbReference type="ARBA" id="ARBA00010219"/>
    </source>
</evidence>
<comment type="similarity">
    <text evidence="2 8">Belongs to the diaminopimelate epimerase family.</text>
</comment>
<dbReference type="GO" id="GO:0009089">
    <property type="term" value="P:lysine biosynthetic process via diaminopimelate"/>
    <property type="evidence" value="ECO:0007669"/>
    <property type="project" value="UniProtKB-UniRule"/>
</dbReference>
<feature type="active site" description="Proton donor" evidence="8">
    <location>
        <position position="74"/>
    </location>
</feature>
<evidence type="ECO:0000313" key="11">
    <source>
        <dbReference type="Proteomes" id="UP000463883"/>
    </source>
</evidence>
<dbReference type="Gene3D" id="3.10.310.10">
    <property type="entry name" value="Diaminopimelate Epimerase, Chain A, domain 1"/>
    <property type="match status" value="2"/>
</dbReference>
<dbReference type="AlphaFoldDB" id="A0A6P1MIS1"/>
<dbReference type="PANTHER" id="PTHR31689:SF0">
    <property type="entry name" value="DIAMINOPIMELATE EPIMERASE"/>
    <property type="match status" value="1"/>
</dbReference>
<dbReference type="InterPro" id="IPR018510">
    <property type="entry name" value="DAP_epimerase_AS"/>
</dbReference>
<dbReference type="EC" id="5.1.1.7" evidence="3 8"/>
<feature type="binding site" evidence="8">
    <location>
        <begin position="75"/>
        <end position="76"/>
    </location>
    <ligand>
        <name>substrate</name>
    </ligand>
</feature>
<dbReference type="NCBIfam" id="TIGR00652">
    <property type="entry name" value="DapF"/>
    <property type="match status" value="1"/>
</dbReference>
<name>A0A6P1MIS1_9FIRM</name>
<protein>
    <recommendedName>
        <fullName evidence="3 8">Diaminopimelate epimerase</fullName>
        <shortName evidence="8">DAP epimerase</shortName>
        <ecNumber evidence="3 8">5.1.1.7</ecNumber>
    </recommendedName>
    <alternativeName>
        <fullName evidence="8">PLP-independent amino acid racemase</fullName>
    </alternativeName>
</protein>
<evidence type="ECO:0000256" key="5">
    <source>
        <dbReference type="ARBA" id="ARBA00023154"/>
    </source>
</evidence>
<dbReference type="InterPro" id="IPR001653">
    <property type="entry name" value="DAP_epimerase_DapF"/>
</dbReference>
<dbReference type="GO" id="GO:0008837">
    <property type="term" value="F:diaminopimelate epimerase activity"/>
    <property type="evidence" value="ECO:0007669"/>
    <property type="project" value="UniProtKB-UniRule"/>
</dbReference>
<reference evidence="10 11" key="1">
    <citation type="submission" date="2020-01" db="EMBL/GenBank/DDBJ databases">
        <title>Genomic analysis of Aminipila sp. CBA3637.</title>
        <authorList>
            <person name="Kim Y.B."/>
            <person name="Roh S.W."/>
        </authorList>
    </citation>
    <scope>NUCLEOTIDE SEQUENCE [LARGE SCALE GENOMIC DNA]</scope>
    <source>
        <strain evidence="10 11">CBA3637</strain>
    </source>
</reference>
<feature type="active site" description="Proton acceptor" evidence="8">
    <location>
        <position position="213"/>
    </location>
</feature>
<comment type="catalytic activity">
    <reaction evidence="7 8">
        <text>(2S,6S)-2,6-diaminopimelate = meso-2,6-diaminopimelate</text>
        <dbReference type="Rhea" id="RHEA:15393"/>
        <dbReference type="ChEBI" id="CHEBI:57609"/>
        <dbReference type="ChEBI" id="CHEBI:57791"/>
        <dbReference type="EC" id="5.1.1.7"/>
    </reaction>
</comment>
<keyword evidence="5 8" id="KW-0457">Lysine biosynthesis</keyword>
<dbReference type="GO" id="GO:0005829">
    <property type="term" value="C:cytosol"/>
    <property type="evidence" value="ECO:0007669"/>
    <property type="project" value="TreeGrafter"/>
</dbReference>
<dbReference type="RefSeq" id="WP_162361271.1">
    <property type="nucleotide sequence ID" value="NZ_CP047591.1"/>
</dbReference>
<dbReference type="Pfam" id="PF01678">
    <property type="entry name" value="DAP_epimerase"/>
    <property type="match status" value="2"/>
</dbReference>
<keyword evidence="11" id="KW-1185">Reference proteome</keyword>
<feature type="binding site" evidence="8">
    <location>
        <position position="11"/>
    </location>
    <ligand>
        <name>substrate</name>
    </ligand>
</feature>
<dbReference type="UniPathway" id="UPA00034">
    <property type="reaction ID" value="UER00025"/>
</dbReference>
<evidence type="ECO:0000313" key="10">
    <source>
        <dbReference type="EMBL" id="QHI71496.1"/>
    </source>
</evidence>
<feature type="binding site" evidence="8">
    <location>
        <position position="185"/>
    </location>
    <ligand>
        <name>substrate</name>
    </ligand>
</feature>
<comment type="pathway">
    <text evidence="1 8">Amino-acid biosynthesis; L-lysine biosynthesis via DAP pathway; DL-2,6-diaminopimelate from LL-2,6-diaminopimelate: step 1/1.</text>
</comment>
<keyword evidence="8" id="KW-0963">Cytoplasm</keyword>